<protein>
    <recommendedName>
        <fullName evidence="9">Polysaccharide chain length determinant N-terminal domain-containing protein</fullName>
    </recommendedName>
</protein>
<feature type="compositionally biased region" description="Low complexity" evidence="7">
    <location>
        <begin position="678"/>
        <end position="689"/>
    </location>
</feature>
<dbReference type="Pfam" id="PF02706">
    <property type="entry name" value="Wzz"/>
    <property type="match status" value="1"/>
</dbReference>
<evidence type="ECO:0000256" key="4">
    <source>
        <dbReference type="ARBA" id="ARBA00022989"/>
    </source>
</evidence>
<comment type="caution">
    <text evidence="10">The sequence shown here is derived from an EMBL/GenBank/DDBJ whole genome shotgun (WGS) entry which is preliminary data.</text>
</comment>
<feature type="region of interest" description="Disordered" evidence="7">
    <location>
        <begin position="723"/>
        <end position="743"/>
    </location>
</feature>
<gene>
    <name evidence="10" type="ORF">KY465_08615</name>
</gene>
<feature type="compositionally biased region" description="Basic and acidic residues" evidence="7">
    <location>
        <begin position="516"/>
        <end position="532"/>
    </location>
</feature>
<feature type="compositionally biased region" description="Basic and acidic residues" evidence="7">
    <location>
        <begin position="667"/>
        <end position="677"/>
    </location>
</feature>
<evidence type="ECO:0000259" key="9">
    <source>
        <dbReference type="Pfam" id="PF02706"/>
    </source>
</evidence>
<feature type="coiled-coil region" evidence="6">
    <location>
        <begin position="242"/>
        <end position="269"/>
    </location>
</feature>
<evidence type="ECO:0000256" key="2">
    <source>
        <dbReference type="ARBA" id="ARBA00022475"/>
    </source>
</evidence>
<feature type="compositionally biased region" description="Low complexity" evidence="7">
    <location>
        <begin position="547"/>
        <end position="563"/>
    </location>
</feature>
<keyword evidence="11" id="KW-1185">Reference proteome</keyword>
<evidence type="ECO:0000256" key="6">
    <source>
        <dbReference type="SAM" id="Coils"/>
    </source>
</evidence>
<keyword evidence="5 8" id="KW-0472">Membrane</keyword>
<evidence type="ECO:0000256" key="5">
    <source>
        <dbReference type="ARBA" id="ARBA00023136"/>
    </source>
</evidence>
<dbReference type="InterPro" id="IPR050445">
    <property type="entry name" value="Bact_polysacc_biosynth/exp"/>
</dbReference>
<comment type="subcellular location">
    <subcellularLocation>
        <location evidence="1">Cell membrane</location>
        <topology evidence="1">Multi-pass membrane protein</topology>
    </subcellularLocation>
</comment>
<name>A0ABS6WNK9_9HYPH</name>
<dbReference type="RefSeq" id="WP_219201258.1">
    <property type="nucleotide sequence ID" value="NZ_JAHWQX010000002.1"/>
</dbReference>
<feature type="domain" description="Polysaccharide chain length determinant N-terminal" evidence="9">
    <location>
        <begin position="51"/>
        <end position="143"/>
    </location>
</feature>
<dbReference type="InterPro" id="IPR003856">
    <property type="entry name" value="LPS_length_determ_N"/>
</dbReference>
<sequence length="945" mass="100211">MSGFLRRDRRSGSPSTGYTASPAGRPHFVASHPRDQGIDDRGGPDLDRPLIDMSILVASVVARRNWLVAGAFIGALAGVAIALSTPKSYYAETSLFVDPREIRLTDDDLRNPILSTEAMLAMTDSQMAILSSTSVLNEVITQLDLRNDPEFNGNMNPGGISGGISVLKDLLFGSSDGGPTDIETLVNLRDALNVARDPKTFVINIGAKSRDPDKAARISNTIVTTYLRFEGNAQSGLMERTSDAIDQRLESLRADLNAAEQAVERYRAENDLVAVGAELIDDQQVVALSQQLSNARANKVAVRVKAEGLRRANVDDVINGAFPEEFLSANLIELRKQYSLAKSNADSLSSRLGPRHPQIIAAQSSLESSRSQIRSELRRIVASSQAELQRAVETEQELASQLAVARSRSLDNSGDLVMLRELERKAAATRQIYETFLKRSREASERGNLYTQNARIISPAEPPLRPSGMSRKSIALGGMILGFLAGLVIALLLGAAESIGRFIPGPYDGPGGSGRRPQEPHTPGHPEDRDAYGSRQTGQMPDPAPATPAAQQRDTAPPAVPAAARRERAAPAADVAKSSSTPPLASTIPEFSPPLLHLVAPERPATTAGETAHPTFSLREIVERAMREKGNELHSDADAPDSVPSREGNKQAEISVDGRAPLATPSKTRDAIRRESEPASSPPAASAGSAGQGTEDEISDHSDLDFTHVDLSHYADAPFAPAQSEATDAAPQPQQYSQLNPSLLTPGPQLHPAAFAGHAMQTPYAPAHAVPHAPMTPGPAPHFVHPAAFSAPHPFAIGYVVAPHPGLGGPWAYHPAAYVPVPVPSHANPHAGWSPSSAAVPGVDLPPMQPSAPTAPFGDAEPAAGAGIPGNAPASYQRRAPNGQSVRRAAQRMPFARDAQGQSVAYPPSGANPGSGAADQGREIATIREQMEALRRRIAHTARSA</sequence>
<evidence type="ECO:0000256" key="3">
    <source>
        <dbReference type="ARBA" id="ARBA00022692"/>
    </source>
</evidence>
<feature type="compositionally biased region" description="Polar residues" evidence="7">
    <location>
        <begin position="732"/>
        <end position="743"/>
    </location>
</feature>
<feature type="compositionally biased region" description="Basic and acidic residues" evidence="7">
    <location>
        <begin position="32"/>
        <end position="44"/>
    </location>
</feature>
<feature type="region of interest" description="Disordered" evidence="7">
    <location>
        <begin position="1"/>
        <end position="44"/>
    </location>
</feature>
<feature type="compositionally biased region" description="Low complexity" evidence="7">
    <location>
        <begin position="860"/>
        <end position="874"/>
    </location>
</feature>
<accession>A0ABS6WNK9</accession>
<keyword evidence="6" id="KW-0175">Coiled coil</keyword>
<organism evidence="10 11">
    <name type="scientific">Pseudohoeflea coraliihabitans</name>
    <dbReference type="NCBI Taxonomy" id="2860393"/>
    <lineage>
        <taxon>Bacteria</taxon>
        <taxon>Pseudomonadati</taxon>
        <taxon>Pseudomonadota</taxon>
        <taxon>Alphaproteobacteria</taxon>
        <taxon>Hyphomicrobiales</taxon>
        <taxon>Rhizobiaceae</taxon>
        <taxon>Pseudohoeflea</taxon>
    </lineage>
</organism>
<feature type="transmembrane region" description="Helical" evidence="8">
    <location>
        <begin position="474"/>
        <end position="496"/>
    </location>
</feature>
<evidence type="ECO:0000313" key="11">
    <source>
        <dbReference type="Proteomes" id="UP001430804"/>
    </source>
</evidence>
<dbReference type="Proteomes" id="UP001430804">
    <property type="component" value="Unassembled WGS sequence"/>
</dbReference>
<evidence type="ECO:0000313" key="10">
    <source>
        <dbReference type="EMBL" id="MBW3097340.1"/>
    </source>
</evidence>
<evidence type="ECO:0000256" key="1">
    <source>
        <dbReference type="ARBA" id="ARBA00004651"/>
    </source>
</evidence>
<feature type="region of interest" description="Disordered" evidence="7">
    <location>
        <begin position="506"/>
        <end position="589"/>
    </location>
</feature>
<keyword evidence="2" id="KW-1003">Cell membrane</keyword>
<proteinExistence type="predicted"/>
<feature type="region of interest" description="Disordered" evidence="7">
    <location>
        <begin position="631"/>
        <end position="700"/>
    </location>
</feature>
<dbReference type="PANTHER" id="PTHR32309:SF13">
    <property type="entry name" value="FERRIC ENTEROBACTIN TRANSPORT PROTEIN FEPE"/>
    <property type="match status" value="1"/>
</dbReference>
<reference evidence="10" key="1">
    <citation type="submission" date="2021-07" db="EMBL/GenBank/DDBJ databases">
        <title>Pseudohoeflea marina sp. nov. a polyhydroxyalcanoate-producing bacterium.</title>
        <authorList>
            <person name="Zheng W."/>
            <person name="Yu S."/>
            <person name="Huang Y."/>
        </authorList>
    </citation>
    <scope>NUCLEOTIDE SEQUENCE</scope>
    <source>
        <strain evidence="10">DP4N28-3</strain>
    </source>
</reference>
<dbReference type="PANTHER" id="PTHR32309">
    <property type="entry name" value="TYROSINE-PROTEIN KINASE"/>
    <property type="match status" value="1"/>
</dbReference>
<dbReference type="EMBL" id="JAHWQX010000002">
    <property type="protein sequence ID" value="MBW3097340.1"/>
    <property type="molecule type" value="Genomic_DNA"/>
</dbReference>
<evidence type="ECO:0000256" key="7">
    <source>
        <dbReference type="SAM" id="MobiDB-lite"/>
    </source>
</evidence>
<feature type="region of interest" description="Disordered" evidence="7">
    <location>
        <begin position="829"/>
        <end position="923"/>
    </location>
</feature>
<keyword evidence="4 8" id="KW-1133">Transmembrane helix</keyword>
<keyword evidence="3 8" id="KW-0812">Transmembrane</keyword>
<evidence type="ECO:0000256" key="8">
    <source>
        <dbReference type="SAM" id="Phobius"/>
    </source>
</evidence>